<protein>
    <submittedName>
        <fullName evidence="2">ABC transporter permease</fullName>
    </submittedName>
</protein>
<evidence type="ECO:0000313" key="2">
    <source>
        <dbReference type="EMBL" id="GEN88546.1"/>
    </source>
</evidence>
<keyword evidence="1" id="KW-0812">Transmembrane</keyword>
<feature type="transmembrane region" description="Helical" evidence="1">
    <location>
        <begin position="280"/>
        <end position="306"/>
    </location>
</feature>
<feature type="transmembrane region" description="Helical" evidence="1">
    <location>
        <begin position="370"/>
        <end position="391"/>
    </location>
</feature>
<dbReference type="Proteomes" id="UP000321558">
    <property type="component" value="Unassembled WGS sequence"/>
</dbReference>
<evidence type="ECO:0000313" key="3">
    <source>
        <dbReference type="Proteomes" id="UP000321558"/>
    </source>
</evidence>
<gene>
    <name evidence="2" type="ORF">OSO01_32850</name>
</gene>
<reference evidence="2 3" key="1">
    <citation type="submission" date="2019-07" db="EMBL/GenBank/DDBJ databases">
        <title>Whole genome shotgun sequence of Oceanobacillus sojae NBRC 105379.</title>
        <authorList>
            <person name="Hosoyama A."/>
            <person name="Uohara A."/>
            <person name="Ohji S."/>
            <person name="Ichikawa N."/>
        </authorList>
    </citation>
    <scope>NUCLEOTIDE SEQUENCE [LARGE SCALE GENOMIC DNA]</scope>
    <source>
        <strain evidence="2 3">NBRC 105379</strain>
    </source>
</reference>
<comment type="caution">
    <text evidence="2">The sequence shown here is derived from an EMBL/GenBank/DDBJ whole genome shotgun (WGS) entry which is preliminary data.</text>
</comment>
<evidence type="ECO:0000256" key="1">
    <source>
        <dbReference type="SAM" id="Phobius"/>
    </source>
</evidence>
<keyword evidence="3" id="KW-1185">Reference proteome</keyword>
<feature type="transmembrane region" description="Helical" evidence="1">
    <location>
        <begin position="184"/>
        <end position="205"/>
    </location>
</feature>
<keyword evidence="1" id="KW-0472">Membrane</keyword>
<organism evidence="2 3">
    <name type="scientific">Oceanobacillus sojae</name>
    <dbReference type="NCBI Taxonomy" id="582851"/>
    <lineage>
        <taxon>Bacteria</taxon>
        <taxon>Bacillati</taxon>
        <taxon>Bacillota</taxon>
        <taxon>Bacilli</taxon>
        <taxon>Bacillales</taxon>
        <taxon>Bacillaceae</taxon>
        <taxon>Oceanobacillus</taxon>
    </lineage>
</organism>
<dbReference type="OrthoDB" id="2320684at2"/>
<feature type="transmembrane region" description="Helical" evidence="1">
    <location>
        <begin position="315"/>
        <end position="332"/>
    </location>
</feature>
<dbReference type="STRING" id="582851.GCA_900162665_04570"/>
<accession>A0A511ZM83</accession>
<dbReference type="RefSeq" id="WP_147211491.1">
    <property type="nucleotide sequence ID" value="NZ_BJYM01000014.1"/>
</dbReference>
<dbReference type="AlphaFoldDB" id="A0A511ZM83"/>
<dbReference type="EMBL" id="BJYM01000014">
    <property type="protein sequence ID" value="GEN88546.1"/>
    <property type="molecule type" value="Genomic_DNA"/>
</dbReference>
<proteinExistence type="predicted"/>
<name>A0A511ZM83_9BACI</name>
<feature type="transmembrane region" description="Helical" evidence="1">
    <location>
        <begin position="226"/>
        <end position="253"/>
    </location>
</feature>
<sequence>MTGYVHWELKVFFSNRKNIILFILLLLASLYYALYLAPNYQPIESINKNEIEARYEDRQEFLDNVVIREGSHPLTVFAYQIFPEWNEYDGARLDALATGDLHTYAEATQHWYSYSDEIIYPSGQDSFLRYTTGYYTYGNRFSHSDGHYAYLSSAERYREYANASYDVSIQIFEERTALQTLQRLLASSLPYIILIVCLFLSNDIVMKDRHHLSIVNGFPLTPFKRLMLKGVVALLGSLTSLVVLIPSFLIIGFREGFGTLSLPVVRYHFEFLNLGTYESISMGLFLVQSFVMMLLWFTIIISLVLLMSIVLKNEFINLTIGIIFFIEATYYQRGAIIDAWLSYLPTSYIQIGNIVSGYRQYILAIDSVTIIKGQLVLLAAALLIILLIWFISRIKRLAI</sequence>
<keyword evidence="1" id="KW-1133">Transmembrane helix</keyword>
<feature type="transmembrane region" description="Helical" evidence="1">
    <location>
        <begin position="19"/>
        <end position="37"/>
    </location>
</feature>